<dbReference type="SUPFAM" id="SSF48498">
    <property type="entry name" value="Tetracyclin repressor-like, C-terminal domain"/>
    <property type="match status" value="1"/>
</dbReference>
<name>A0A401XLM6_9FLAO</name>
<dbReference type="InterPro" id="IPR036271">
    <property type="entry name" value="Tet_transcr_reg_TetR-rel_C_sf"/>
</dbReference>
<comment type="caution">
    <text evidence="6">The sequence shown here is derived from an EMBL/GenBank/DDBJ whole genome shotgun (WGS) entry which is preliminary data.</text>
</comment>
<keyword evidence="2 4" id="KW-0238">DNA-binding</keyword>
<keyword evidence="3" id="KW-0804">Transcription</keyword>
<evidence type="ECO:0000259" key="5">
    <source>
        <dbReference type="PROSITE" id="PS50977"/>
    </source>
</evidence>
<feature type="DNA-binding region" description="H-T-H motif" evidence="4">
    <location>
        <begin position="53"/>
        <end position="72"/>
    </location>
</feature>
<dbReference type="AlphaFoldDB" id="A0A401XLM6"/>
<evidence type="ECO:0000256" key="4">
    <source>
        <dbReference type="PROSITE-ProRule" id="PRU00335"/>
    </source>
</evidence>
<dbReference type="Pfam" id="PF00440">
    <property type="entry name" value="TetR_N"/>
    <property type="match status" value="1"/>
</dbReference>
<dbReference type="EMBL" id="BHZE01000012">
    <property type="protein sequence ID" value="GCD77900.1"/>
    <property type="molecule type" value="Genomic_DNA"/>
</dbReference>
<evidence type="ECO:0000256" key="1">
    <source>
        <dbReference type="ARBA" id="ARBA00023015"/>
    </source>
</evidence>
<evidence type="ECO:0000256" key="2">
    <source>
        <dbReference type="ARBA" id="ARBA00023125"/>
    </source>
</evidence>
<keyword evidence="7" id="KW-1185">Reference proteome</keyword>
<evidence type="ECO:0000313" key="6">
    <source>
        <dbReference type="EMBL" id="GCD77900.1"/>
    </source>
</evidence>
<protein>
    <submittedName>
        <fullName evidence="6">TetR family transcriptional regulator</fullName>
    </submittedName>
</protein>
<dbReference type="InterPro" id="IPR009057">
    <property type="entry name" value="Homeodomain-like_sf"/>
</dbReference>
<dbReference type="SUPFAM" id="SSF46689">
    <property type="entry name" value="Homeodomain-like"/>
    <property type="match status" value="1"/>
</dbReference>
<dbReference type="Gene3D" id="1.10.357.10">
    <property type="entry name" value="Tetracycline Repressor, domain 2"/>
    <property type="match status" value="1"/>
</dbReference>
<dbReference type="PROSITE" id="PS50977">
    <property type="entry name" value="HTH_TETR_2"/>
    <property type="match status" value="1"/>
</dbReference>
<evidence type="ECO:0000256" key="3">
    <source>
        <dbReference type="ARBA" id="ARBA00023163"/>
    </source>
</evidence>
<dbReference type="GO" id="GO:0003700">
    <property type="term" value="F:DNA-binding transcription factor activity"/>
    <property type="evidence" value="ECO:0007669"/>
    <property type="project" value="TreeGrafter"/>
</dbReference>
<dbReference type="InterPro" id="IPR001647">
    <property type="entry name" value="HTH_TetR"/>
</dbReference>
<dbReference type="GO" id="GO:0000976">
    <property type="term" value="F:transcription cis-regulatory region binding"/>
    <property type="evidence" value="ECO:0007669"/>
    <property type="project" value="TreeGrafter"/>
</dbReference>
<gene>
    <name evidence="6" type="ORF">JCM31826_13820</name>
</gene>
<feature type="domain" description="HTH tetR-type" evidence="5">
    <location>
        <begin position="30"/>
        <end position="90"/>
    </location>
</feature>
<reference evidence="6 7" key="1">
    <citation type="submission" date="2018-11" db="EMBL/GenBank/DDBJ databases">
        <title>Schleiferia aggregans sp. nov., a moderately thermophilic heterotrophic bacterium isolated from microbial mats at a terrestrial hot spring.</title>
        <authorList>
            <person name="Iino T."/>
            <person name="Ohkuma M."/>
            <person name="Haruta S."/>
        </authorList>
    </citation>
    <scope>NUCLEOTIDE SEQUENCE [LARGE SCALE GENOMIC DNA]</scope>
    <source>
        <strain evidence="6 7">LA</strain>
    </source>
</reference>
<dbReference type="PANTHER" id="PTHR30055">
    <property type="entry name" value="HTH-TYPE TRANSCRIPTIONAL REGULATOR RUTR"/>
    <property type="match status" value="1"/>
</dbReference>
<evidence type="ECO:0000313" key="7">
    <source>
        <dbReference type="Proteomes" id="UP000286715"/>
    </source>
</evidence>
<proteinExistence type="predicted"/>
<dbReference type="Gene3D" id="1.10.10.60">
    <property type="entry name" value="Homeodomain-like"/>
    <property type="match status" value="1"/>
</dbReference>
<dbReference type="Proteomes" id="UP000286715">
    <property type="component" value="Unassembled WGS sequence"/>
</dbReference>
<dbReference type="PANTHER" id="PTHR30055:SF234">
    <property type="entry name" value="HTH-TYPE TRANSCRIPTIONAL REGULATOR BETI"/>
    <property type="match status" value="1"/>
</dbReference>
<sequence>MHVNFAPAKHKMISQDFYGFFPSVALVEKLSPEQQILAGAVVLFSRLGLRSVTMDDIARELGISKKTLYKYYKNKAEIVEKGADLVIDHIREFCGSICPRVENPIDELFILDEGMRNFNKMQHQGIQFQLRKYYPETFFKIKEAQRKNFIEVTTQNLEKGIRLGWYRDDFDVQIIANLYYSRVLMIMDEQYFPVNEFDWEKLTREAMLYHIRGIASKKGLEYLETKYASTTK</sequence>
<dbReference type="InterPro" id="IPR050109">
    <property type="entry name" value="HTH-type_TetR-like_transc_reg"/>
</dbReference>
<dbReference type="PRINTS" id="PR00455">
    <property type="entry name" value="HTHTETR"/>
</dbReference>
<organism evidence="6 7">
    <name type="scientific">Thermaurantimonas aggregans</name>
    <dbReference type="NCBI Taxonomy" id="2173829"/>
    <lineage>
        <taxon>Bacteria</taxon>
        <taxon>Pseudomonadati</taxon>
        <taxon>Bacteroidota</taxon>
        <taxon>Flavobacteriia</taxon>
        <taxon>Flavobacteriales</taxon>
        <taxon>Schleiferiaceae</taxon>
        <taxon>Thermaurantimonas</taxon>
    </lineage>
</organism>
<accession>A0A401XLM6</accession>
<keyword evidence="1" id="KW-0805">Transcription regulation</keyword>